<name>A0A1I1ABF2_9CELL</name>
<feature type="chain" id="PRO_5011675464" evidence="1">
    <location>
        <begin position="43"/>
        <end position="747"/>
    </location>
</feature>
<evidence type="ECO:0000313" key="3">
    <source>
        <dbReference type="Proteomes" id="UP000199012"/>
    </source>
</evidence>
<proteinExistence type="predicted"/>
<reference evidence="3" key="1">
    <citation type="submission" date="2016-10" db="EMBL/GenBank/DDBJ databases">
        <authorList>
            <person name="Varghese N."/>
            <person name="Submissions S."/>
        </authorList>
    </citation>
    <scope>NUCLEOTIDE SEQUENCE [LARGE SCALE GENOMIC DNA]</scope>
    <source>
        <strain evidence="3">CGMCC 4.6945</strain>
    </source>
</reference>
<dbReference type="InterPro" id="IPR014756">
    <property type="entry name" value="Ig_E-set"/>
</dbReference>
<evidence type="ECO:0000256" key="1">
    <source>
        <dbReference type="SAM" id="SignalP"/>
    </source>
</evidence>
<keyword evidence="1" id="KW-0732">Signal</keyword>
<dbReference type="InterPro" id="IPR000801">
    <property type="entry name" value="Esterase-like"/>
</dbReference>
<dbReference type="SUPFAM" id="SSF81296">
    <property type="entry name" value="E set domains"/>
    <property type="match status" value="1"/>
</dbReference>
<sequence>MAMGSRQGTTGLRRRRGRQAVAATAAVAMGAAALLVAQPAAADAIGADPWVAEVPNNPVQDVYRFTVPSAAVSAATGIAGGQTAVEGNFGPGKAWTTYNMGASGANLTATFGPLEPGLYYYQYATRPAADQDAVAFRNPAFAQEVTSKPTLATLFVPGPGAEWLADAPGGGELETFSYGKAPRSGGEAVVWTPPGYDEDRAEPYPVLYLLQDEGQSPREWAELGRLEQIMDSLTLGGDAEPMVVVMGDAGMSDRVSRVTKDLFRDTERAYNVATDGEERAIAGIGRGAALAVESLVESPRDFSAVGVFSGGYDGSIRDSKVRKINESTDVLRLYAGNVTDPAYDDTVALAASLTTAGVEFQSDGSDPTTGGTWDTWQKNLHDFAQRAFRDAVDDGPSEGHLPLVPYTPPAAGTTPTPVVGENGVVTFELGAQYADATDVTVWANFGPAGSWPRTPMVQQADGSWRLSLVVPGGSYYDKFVVDGVDLKDPTNPTKVTSEPTWSTFTVEGDTLRGRYTSEVPAAAQGEVSVMTYTSTAGEQQRQAYVWTPPGYDADRAEAYPVFYLQHGGGQTWTDWVEVGHIDRILDNHLQDGTIVPMVVVMANGNAVDFPREVTERIVPTAEAQYNVSTEGDRKALAGLSMGSGATLSTLWAHPGDFAYIGAMSAFGAVPAGADVAAINEGTKLLRVYSGDVQDFTYGATLQLISSMTTRGVEHEFAPIIPGPHSWDVWQKSVIDLLPRLFVDGAGA</sequence>
<dbReference type="STRING" id="988821.SAMN05421867_11640"/>
<feature type="signal peptide" evidence="1">
    <location>
        <begin position="1"/>
        <end position="42"/>
    </location>
</feature>
<dbReference type="Gene3D" id="2.60.40.10">
    <property type="entry name" value="Immunoglobulins"/>
    <property type="match status" value="1"/>
</dbReference>
<dbReference type="InterPro" id="IPR050583">
    <property type="entry name" value="Mycobacterial_A85_antigen"/>
</dbReference>
<protein>
    <submittedName>
        <fullName evidence="2">Enterochelin esterase</fullName>
    </submittedName>
</protein>
<dbReference type="SUPFAM" id="SSF53474">
    <property type="entry name" value="alpha/beta-Hydrolases"/>
    <property type="match status" value="2"/>
</dbReference>
<dbReference type="GO" id="GO:0005975">
    <property type="term" value="P:carbohydrate metabolic process"/>
    <property type="evidence" value="ECO:0007669"/>
    <property type="project" value="UniProtKB-ARBA"/>
</dbReference>
<dbReference type="AlphaFoldDB" id="A0A1I1ABF2"/>
<dbReference type="Proteomes" id="UP000199012">
    <property type="component" value="Unassembled WGS sequence"/>
</dbReference>
<dbReference type="PANTHER" id="PTHR48098">
    <property type="entry name" value="ENTEROCHELIN ESTERASE-RELATED"/>
    <property type="match status" value="1"/>
</dbReference>
<dbReference type="PANTHER" id="PTHR48098:SF1">
    <property type="entry name" value="DIACYLGLYCEROL ACYLTRANSFERASE_MYCOLYLTRANSFERASE AG85A"/>
    <property type="match status" value="1"/>
</dbReference>
<dbReference type="InterPro" id="IPR013783">
    <property type="entry name" value="Ig-like_fold"/>
</dbReference>
<dbReference type="EMBL" id="FOKA01000016">
    <property type="protein sequence ID" value="SFB34676.1"/>
    <property type="molecule type" value="Genomic_DNA"/>
</dbReference>
<dbReference type="Gene3D" id="3.40.50.1820">
    <property type="entry name" value="alpha/beta hydrolase"/>
    <property type="match status" value="2"/>
</dbReference>
<dbReference type="InterPro" id="IPR029058">
    <property type="entry name" value="AB_hydrolase_fold"/>
</dbReference>
<dbReference type="GO" id="GO:0016747">
    <property type="term" value="F:acyltransferase activity, transferring groups other than amino-acyl groups"/>
    <property type="evidence" value="ECO:0007669"/>
    <property type="project" value="TreeGrafter"/>
</dbReference>
<dbReference type="CDD" id="cd02859">
    <property type="entry name" value="E_set_AMPKbeta_like_N"/>
    <property type="match status" value="1"/>
</dbReference>
<keyword evidence="3" id="KW-1185">Reference proteome</keyword>
<organism evidence="2 3">
    <name type="scientific">Cellulomonas marina</name>
    <dbReference type="NCBI Taxonomy" id="988821"/>
    <lineage>
        <taxon>Bacteria</taxon>
        <taxon>Bacillati</taxon>
        <taxon>Actinomycetota</taxon>
        <taxon>Actinomycetes</taxon>
        <taxon>Micrococcales</taxon>
        <taxon>Cellulomonadaceae</taxon>
        <taxon>Cellulomonas</taxon>
    </lineage>
</organism>
<gene>
    <name evidence="2" type="ORF">SAMN05421867_11640</name>
</gene>
<dbReference type="Pfam" id="PF00756">
    <property type="entry name" value="Esterase"/>
    <property type="match status" value="1"/>
</dbReference>
<accession>A0A1I1ABF2</accession>
<evidence type="ECO:0000313" key="2">
    <source>
        <dbReference type="EMBL" id="SFB34676.1"/>
    </source>
</evidence>